<dbReference type="GO" id="GO:0003677">
    <property type="term" value="F:DNA binding"/>
    <property type="evidence" value="ECO:0007669"/>
    <property type="project" value="UniProtKB-KW"/>
</dbReference>
<protein>
    <submittedName>
        <fullName evidence="15">DNA primase</fullName>
        <ecNumber evidence="15">2.7.7.-</ecNumber>
    </submittedName>
</protein>
<dbReference type="SMART" id="SM00400">
    <property type="entry name" value="ZnF_CHCC"/>
    <property type="match status" value="1"/>
</dbReference>
<feature type="domain" description="Toprim" evidence="14">
    <location>
        <begin position="274"/>
        <end position="353"/>
    </location>
</feature>
<evidence type="ECO:0000256" key="12">
    <source>
        <dbReference type="ARBA" id="ARBA00023163"/>
    </source>
</evidence>
<feature type="region of interest" description="Disordered" evidence="13">
    <location>
        <begin position="584"/>
        <end position="604"/>
    </location>
</feature>
<dbReference type="PANTHER" id="PTHR30313:SF2">
    <property type="entry name" value="DNA PRIMASE"/>
    <property type="match status" value="1"/>
</dbReference>
<gene>
    <name evidence="15" type="ORF">MNBD_PLANCTO03-335</name>
</gene>
<dbReference type="GO" id="GO:0003899">
    <property type="term" value="F:DNA-directed RNA polymerase activity"/>
    <property type="evidence" value="ECO:0007669"/>
    <property type="project" value="InterPro"/>
</dbReference>
<dbReference type="Gene3D" id="3.90.580.10">
    <property type="entry name" value="Zinc finger, CHC2-type domain"/>
    <property type="match status" value="1"/>
</dbReference>
<keyword evidence="9" id="KW-0862">Zinc</keyword>
<dbReference type="PIRSF" id="PIRSF002811">
    <property type="entry name" value="DnaG"/>
    <property type="match status" value="1"/>
</dbReference>
<evidence type="ECO:0000259" key="14">
    <source>
        <dbReference type="PROSITE" id="PS50880"/>
    </source>
</evidence>
<dbReference type="Pfam" id="PF01807">
    <property type="entry name" value="Zn_ribbon_DnaG"/>
    <property type="match status" value="1"/>
</dbReference>
<dbReference type="Pfam" id="PF08275">
    <property type="entry name" value="DNAG_N"/>
    <property type="match status" value="1"/>
</dbReference>
<evidence type="ECO:0000256" key="9">
    <source>
        <dbReference type="ARBA" id="ARBA00022833"/>
    </source>
</evidence>
<dbReference type="Gene3D" id="1.10.860.10">
    <property type="entry name" value="DNAb Helicase, Chain A"/>
    <property type="match status" value="1"/>
</dbReference>
<dbReference type="GO" id="GO:0008270">
    <property type="term" value="F:zinc ion binding"/>
    <property type="evidence" value="ECO:0007669"/>
    <property type="project" value="UniProtKB-KW"/>
</dbReference>
<dbReference type="EMBL" id="UOGK01000128">
    <property type="protein sequence ID" value="VAX38130.1"/>
    <property type="molecule type" value="Genomic_DNA"/>
</dbReference>
<evidence type="ECO:0000256" key="6">
    <source>
        <dbReference type="ARBA" id="ARBA00022705"/>
    </source>
</evidence>
<evidence type="ECO:0000256" key="1">
    <source>
        <dbReference type="ARBA" id="ARBA00001947"/>
    </source>
</evidence>
<dbReference type="PANTHER" id="PTHR30313">
    <property type="entry name" value="DNA PRIMASE"/>
    <property type="match status" value="1"/>
</dbReference>
<proteinExistence type="inferred from homology"/>
<dbReference type="SUPFAM" id="SSF57783">
    <property type="entry name" value="Zinc beta-ribbon"/>
    <property type="match status" value="1"/>
</dbReference>
<dbReference type="EC" id="2.7.7.-" evidence="15"/>
<dbReference type="HAMAP" id="MF_00974">
    <property type="entry name" value="DNA_primase_DnaG"/>
    <property type="match status" value="1"/>
</dbReference>
<dbReference type="InterPro" id="IPR002694">
    <property type="entry name" value="Znf_CHC2"/>
</dbReference>
<dbReference type="NCBIfam" id="TIGR01391">
    <property type="entry name" value="dnaG"/>
    <property type="match status" value="1"/>
</dbReference>
<evidence type="ECO:0000256" key="3">
    <source>
        <dbReference type="ARBA" id="ARBA00022515"/>
    </source>
</evidence>
<dbReference type="InterPro" id="IPR013264">
    <property type="entry name" value="DNAG_N"/>
</dbReference>
<dbReference type="Gene3D" id="3.90.980.10">
    <property type="entry name" value="DNA primase, catalytic core, N-terminal domain"/>
    <property type="match status" value="1"/>
</dbReference>
<keyword evidence="8" id="KW-0863">Zinc-finger</keyword>
<dbReference type="FunFam" id="3.90.580.10:FF:000001">
    <property type="entry name" value="DNA primase"/>
    <property type="match status" value="1"/>
</dbReference>
<dbReference type="SUPFAM" id="SSF56731">
    <property type="entry name" value="DNA primase core"/>
    <property type="match status" value="1"/>
</dbReference>
<comment type="cofactor">
    <cofactor evidence="1">
        <name>Zn(2+)</name>
        <dbReference type="ChEBI" id="CHEBI:29105"/>
    </cofactor>
</comment>
<name>A0A3B1DSP4_9ZZZZ</name>
<keyword evidence="6" id="KW-0235">DNA replication</keyword>
<dbReference type="CDD" id="cd03364">
    <property type="entry name" value="TOPRIM_DnaG_primases"/>
    <property type="match status" value="1"/>
</dbReference>
<dbReference type="InterPro" id="IPR006171">
    <property type="entry name" value="TOPRIM_dom"/>
</dbReference>
<evidence type="ECO:0000256" key="10">
    <source>
        <dbReference type="ARBA" id="ARBA00022842"/>
    </source>
</evidence>
<evidence type="ECO:0000256" key="2">
    <source>
        <dbReference type="ARBA" id="ARBA00022478"/>
    </source>
</evidence>
<accession>A0A3B1DSP4</accession>
<dbReference type="InterPro" id="IPR036977">
    <property type="entry name" value="DNA_primase_Znf_CHC2"/>
</dbReference>
<evidence type="ECO:0000256" key="8">
    <source>
        <dbReference type="ARBA" id="ARBA00022771"/>
    </source>
</evidence>
<dbReference type="AlphaFoldDB" id="A0A3B1DSP4"/>
<dbReference type="InterPro" id="IPR006295">
    <property type="entry name" value="DNA_primase_DnaG"/>
</dbReference>
<dbReference type="Pfam" id="PF13155">
    <property type="entry name" value="Toprim_2"/>
    <property type="match status" value="1"/>
</dbReference>
<dbReference type="GO" id="GO:0005737">
    <property type="term" value="C:cytoplasm"/>
    <property type="evidence" value="ECO:0007669"/>
    <property type="project" value="TreeGrafter"/>
</dbReference>
<keyword evidence="11" id="KW-0238">DNA-binding</keyword>
<dbReference type="PROSITE" id="PS50880">
    <property type="entry name" value="TOPRIM"/>
    <property type="match status" value="1"/>
</dbReference>
<organism evidence="15">
    <name type="scientific">hydrothermal vent metagenome</name>
    <dbReference type="NCBI Taxonomy" id="652676"/>
    <lineage>
        <taxon>unclassified sequences</taxon>
        <taxon>metagenomes</taxon>
        <taxon>ecological metagenomes</taxon>
    </lineage>
</organism>
<keyword evidence="12" id="KW-0804">Transcription</keyword>
<dbReference type="SMART" id="SM00493">
    <property type="entry name" value="TOPRIM"/>
    <property type="match status" value="1"/>
</dbReference>
<dbReference type="InterPro" id="IPR030846">
    <property type="entry name" value="DnaG_bac"/>
</dbReference>
<evidence type="ECO:0000313" key="15">
    <source>
        <dbReference type="EMBL" id="VAX38130.1"/>
    </source>
</evidence>
<dbReference type="GO" id="GO:0006269">
    <property type="term" value="P:DNA replication, synthesis of primer"/>
    <property type="evidence" value="ECO:0007669"/>
    <property type="project" value="UniProtKB-KW"/>
</dbReference>
<evidence type="ECO:0000256" key="13">
    <source>
        <dbReference type="SAM" id="MobiDB-lite"/>
    </source>
</evidence>
<evidence type="ECO:0000256" key="5">
    <source>
        <dbReference type="ARBA" id="ARBA00022695"/>
    </source>
</evidence>
<evidence type="ECO:0000256" key="4">
    <source>
        <dbReference type="ARBA" id="ARBA00022679"/>
    </source>
</evidence>
<dbReference type="GO" id="GO:0000428">
    <property type="term" value="C:DNA-directed RNA polymerase complex"/>
    <property type="evidence" value="ECO:0007669"/>
    <property type="project" value="UniProtKB-KW"/>
</dbReference>
<dbReference type="GO" id="GO:1990077">
    <property type="term" value="C:primosome complex"/>
    <property type="evidence" value="ECO:0007669"/>
    <property type="project" value="UniProtKB-KW"/>
</dbReference>
<evidence type="ECO:0000256" key="7">
    <source>
        <dbReference type="ARBA" id="ARBA00022723"/>
    </source>
</evidence>
<keyword evidence="10" id="KW-0460">Magnesium</keyword>
<sequence length="634" mass="70472">MKPTGSAISDVERVRDAADIVRVVGDHLTLKAKGREFVGLCPFHDDHKPSMCVVPHKQIFHCFVCGAGGDVFSFIERYHRMEFREALEYLAERCNITLTKRSAQRTDAQTGDAISEYGVSESRATRGQLAEANAQAASFFRAVLNHEDHGKIAREIIERRGISPEMVERFTLGAAPDRWDGLAMKVDAMGQDRELFAAAGLLKARETGGHFDFFRNRLMFPIRDQIGRVIAFGGRIIDEEDTPKYLNSPDSPLFHKSAAIFGLHQAVQAIQRERTVIITEGYTDVIACHQAGIEHAVATLGTALTPGHATILRRLCDTVVLLFDGDAAGLMAADRAVEVFFHETIDVRIATLDKFTDAKDPDELLKREGGREVFDRAIAGSIDILDFRFSRLHAQVAGAGVSEMQRVTVEELRRLAQLGFHKSIPVRQQLIVKRLMKITGLDNKVLLDQMRRAKPRPNQYIEHEDSRPEDEAMEMADAATDPRRLIEALGCILTDGSLWLTLSEEERSLLAPESFATPAARAIAEAVRKVAQAGKQPVLRAVLDTLEEAAVKAKAVSIQTHTEQTTEERLAAYLADCLMQERRRRAETAPATPPTEDAPPEQDADFAAMIARQRKQIEEFGPDRRRIARASGRG</sequence>
<dbReference type="InterPro" id="IPR034151">
    <property type="entry name" value="TOPRIM_DnaG_bac"/>
</dbReference>
<dbReference type="Gene3D" id="3.40.1360.10">
    <property type="match status" value="1"/>
</dbReference>
<reference evidence="15" key="1">
    <citation type="submission" date="2018-06" db="EMBL/GenBank/DDBJ databases">
        <authorList>
            <person name="Zhirakovskaya E."/>
        </authorList>
    </citation>
    <scope>NUCLEOTIDE SEQUENCE</scope>
</reference>
<keyword evidence="5 15" id="KW-0548">Nucleotidyltransferase</keyword>
<keyword evidence="7" id="KW-0479">Metal-binding</keyword>
<dbReference type="InterPro" id="IPR050219">
    <property type="entry name" value="DnaG_primase"/>
</dbReference>
<keyword evidence="3" id="KW-0639">Primosome</keyword>
<keyword evidence="2" id="KW-0240">DNA-directed RNA polymerase</keyword>
<keyword evidence="4 15" id="KW-0808">Transferase</keyword>
<evidence type="ECO:0000256" key="11">
    <source>
        <dbReference type="ARBA" id="ARBA00023125"/>
    </source>
</evidence>
<dbReference type="InterPro" id="IPR037068">
    <property type="entry name" value="DNA_primase_core_N_sf"/>
</dbReference>
<dbReference type="InterPro" id="IPR016136">
    <property type="entry name" value="DNA_helicase_N/primase_C"/>
</dbReference>